<protein>
    <submittedName>
        <fullName evidence="2">Cbb3-type cytochrome oxidase assembly protein CcoS</fullName>
    </submittedName>
    <submittedName>
        <fullName evidence="3">Cbb3-type cytochrome oxidase maturation protein</fullName>
    </submittedName>
</protein>
<dbReference type="EMBL" id="PSNY01000006">
    <property type="protein sequence ID" value="PPE70345.1"/>
    <property type="molecule type" value="Genomic_DNA"/>
</dbReference>
<evidence type="ECO:0000313" key="2">
    <source>
        <dbReference type="EMBL" id="PPE70345.1"/>
    </source>
</evidence>
<name>A0A2S5T5R6_9BURK</name>
<dbReference type="Pfam" id="PF03597">
    <property type="entry name" value="FixS"/>
    <property type="match status" value="1"/>
</dbReference>
<dbReference type="NCBIfam" id="TIGR00847">
    <property type="entry name" value="ccoS"/>
    <property type="match status" value="1"/>
</dbReference>
<proteinExistence type="predicted"/>
<accession>A0A2S5T5R6</accession>
<keyword evidence="1" id="KW-0472">Membrane</keyword>
<feature type="transmembrane region" description="Helical" evidence="1">
    <location>
        <begin position="6"/>
        <end position="26"/>
    </location>
</feature>
<keyword evidence="1" id="KW-1133">Transmembrane helix</keyword>
<organism evidence="2 4">
    <name type="scientific">Caldimonas thermodepolymerans</name>
    <dbReference type="NCBI Taxonomy" id="215580"/>
    <lineage>
        <taxon>Bacteria</taxon>
        <taxon>Pseudomonadati</taxon>
        <taxon>Pseudomonadota</taxon>
        <taxon>Betaproteobacteria</taxon>
        <taxon>Burkholderiales</taxon>
        <taxon>Sphaerotilaceae</taxon>
        <taxon>Caldimonas</taxon>
    </lineage>
</organism>
<dbReference type="EMBL" id="SLXF01000005">
    <property type="protein sequence ID" value="TCP07077.1"/>
    <property type="molecule type" value="Genomic_DNA"/>
</dbReference>
<keyword evidence="4" id="KW-1185">Reference proteome</keyword>
<evidence type="ECO:0000313" key="5">
    <source>
        <dbReference type="Proteomes" id="UP000294772"/>
    </source>
</evidence>
<dbReference type="PANTHER" id="PTHR41532">
    <property type="entry name" value="FIXS PROTEIN"/>
    <property type="match status" value="1"/>
</dbReference>
<evidence type="ECO:0000313" key="3">
    <source>
        <dbReference type="EMBL" id="TCP07077.1"/>
    </source>
</evidence>
<comment type="caution">
    <text evidence="2">The sequence shown here is derived from an EMBL/GenBank/DDBJ whole genome shotgun (WGS) entry which is preliminary data.</text>
</comment>
<reference evidence="2 4" key="1">
    <citation type="submission" date="2018-02" db="EMBL/GenBank/DDBJ databases">
        <title>Reclassifiation of [Polyangium] brachysporum DSM 7029 as Guopingzhaonella breviflexa gen. nov., sp. nov., a member of the family Comamonadaceae.</title>
        <authorList>
            <person name="Tang B."/>
        </authorList>
    </citation>
    <scope>NUCLEOTIDE SEQUENCE [LARGE SCALE GENOMIC DNA]</scope>
    <source>
        <strain evidence="2 4">DSM 15344</strain>
    </source>
</reference>
<dbReference type="AlphaFoldDB" id="A0A2S5T5R6"/>
<evidence type="ECO:0000313" key="4">
    <source>
        <dbReference type="Proteomes" id="UP000239406"/>
    </source>
</evidence>
<sequence>MDILFLLVPLSVVLVLCILGLFAWALKSGQFDNVEREGERILWDDAPPVRATVDGDQGAPETARQQ</sequence>
<gene>
    <name evidence="2" type="primary">ccoS</name>
    <name evidence="2" type="ORF">C1702_06585</name>
    <name evidence="3" type="ORF">EV676_10597</name>
</gene>
<dbReference type="InterPro" id="IPR004714">
    <property type="entry name" value="Cyt_oxidase_maturation_cbb3"/>
</dbReference>
<keyword evidence="1" id="KW-0812">Transmembrane</keyword>
<dbReference type="PANTHER" id="PTHR41532:SF1">
    <property type="entry name" value="FIXS PROTEIN"/>
    <property type="match status" value="1"/>
</dbReference>
<dbReference type="RefSeq" id="WP_104356896.1">
    <property type="nucleotide sequence ID" value="NZ_CALFFA010000021.1"/>
</dbReference>
<evidence type="ECO:0000256" key="1">
    <source>
        <dbReference type="SAM" id="Phobius"/>
    </source>
</evidence>
<dbReference type="OrthoDB" id="9802763at2"/>
<dbReference type="Proteomes" id="UP000239406">
    <property type="component" value="Unassembled WGS sequence"/>
</dbReference>
<reference evidence="3 5" key="2">
    <citation type="submission" date="2019-03" db="EMBL/GenBank/DDBJ databases">
        <title>Genomic Encyclopedia of Type Strains, Phase IV (KMG-IV): sequencing the most valuable type-strain genomes for metagenomic binning, comparative biology and taxonomic classification.</title>
        <authorList>
            <person name="Goeker M."/>
        </authorList>
    </citation>
    <scope>NUCLEOTIDE SEQUENCE [LARGE SCALE GENOMIC DNA]</scope>
    <source>
        <strain evidence="3 5">DSM 15264</strain>
    </source>
</reference>
<dbReference type="Proteomes" id="UP000294772">
    <property type="component" value="Unassembled WGS sequence"/>
</dbReference>